<keyword evidence="5" id="KW-1185">Reference proteome</keyword>
<sequence length="950" mass="104807">MVDYSSESAARAFSFGPFVLVPSKQLLLRDGIPIRIGGRALDLLTALVERQGELVTKRELVARVWPKTIVEEGNLKVNMTALRRVLGEGPGGFQYIATVFGRGYKFVATVESAIDPGDERAPHVVCGHHLPPVVQHVVGRSSDIATIRRELTRTRLVSIVGSGGIGKTTVAIAAARESAEHAVFIDLSTIGDSQFVPLAIASALGLNLSGSDPLATAIHAMRSQEKLLVFDNCEHLLSATASAVDRLMRGIDGLRILVTSREPLRMRNEHVYRLTGLECDPASDSSASDALKFAAIELFATRAYERANYELTDGHAPAVAEICRRLDGNALAIELAATQAAAFDPEQILRMLDDWLRLLRLEASDAPPRHQSLRATLDWSYSLLSDREARLLRCVSMFAGVFSTDAAAALSGYAPSDTLDLLAQLSAKSLVAVDVSAEEIIFRVLDATRNYGIERLRYFGEEEDLRLRHAEYVCRVLELAEEEWPQRPAGEWGDAYFRTLDDLRAALAWARRDPANGPMRIRLTVAGLLLWNHFSLTEECRSHVSQAVDEINAVGLAGTQAEMRLQAWLGGATMFTCGLMPQAVAAMKRALEIAERLGNTDYRVRCLRLIGVYELFSGENEAAIATLEQFSSLAAEEMPSASLEAEVALGIGHLFVGRLREVRERFEARHDNDLLEINDVQRVRYHVRYLSDRIVDVTNLLSHAQWLTGSPDAAIATAMSTVEYAQRTKHNLSLSNALSWVCPVFFLAGRSEDCERHVSMLDEQVRRNGFVVRRPVVSFYRHALACASDSISIDAVRGLDQALSEFRATGHLARMPFYLSVYAEALARSGLLNEARVAIKAALDRARAKNDLWCMPEILRIKASILRLEGHAEDAGAFLKTSLDMAREMGALSWMLRTAIDLARLWQVGSRTEEAHAVLSATFGMFREGFLTHDLMMASDLLASLGKRKS</sequence>
<dbReference type="SMART" id="SM00382">
    <property type="entry name" value="AAA"/>
    <property type="match status" value="1"/>
</dbReference>
<accession>A0ABU9IZT1</accession>
<name>A0ABU9IZT1_9GAMM</name>
<dbReference type="InterPro" id="IPR003593">
    <property type="entry name" value="AAA+_ATPase"/>
</dbReference>
<dbReference type="SUPFAM" id="SSF52540">
    <property type="entry name" value="P-loop containing nucleoside triphosphate hydrolases"/>
    <property type="match status" value="1"/>
</dbReference>
<dbReference type="InterPro" id="IPR027417">
    <property type="entry name" value="P-loop_NTPase"/>
</dbReference>
<dbReference type="InterPro" id="IPR011990">
    <property type="entry name" value="TPR-like_helical_dom_sf"/>
</dbReference>
<evidence type="ECO:0000256" key="2">
    <source>
        <dbReference type="PROSITE-ProRule" id="PRU01091"/>
    </source>
</evidence>
<dbReference type="SUPFAM" id="SSF48452">
    <property type="entry name" value="TPR-like"/>
    <property type="match status" value="1"/>
</dbReference>
<evidence type="ECO:0000313" key="4">
    <source>
        <dbReference type="EMBL" id="MEL1264474.1"/>
    </source>
</evidence>
<proteinExistence type="predicted"/>
<dbReference type="PANTHER" id="PTHR47691:SF3">
    <property type="entry name" value="HTH-TYPE TRANSCRIPTIONAL REGULATOR RV0890C-RELATED"/>
    <property type="match status" value="1"/>
</dbReference>
<dbReference type="Proteomes" id="UP001459204">
    <property type="component" value="Unassembled WGS sequence"/>
</dbReference>
<reference evidence="4 5" key="1">
    <citation type="submission" date="2024-04" db="EMBL/GenBank/DDBJ databases">
        <title>Draft genome sequence of Pseudoxanthomonas putridarboris WD12.</title>
        <authorList>
            <person name="Oh J."/>
        </authorList>
    </citation>
    <scope>NUCLEOTIDE SEQUENCE [LARGE SCALE GENOMIC DNA]</scope>
    <source>
        <strain evidence="4 5">WD12</strain>
    </source>
</reference>
<evidence type="ECO:0000256" key="1">
    <source>
        <dbReference type="ARBA" id="ARBA00023125"/>
    </source>
</evidence>
<dbReference type="PANTHER" id="PTHR47691">
    <property type="entry name" value="REGULATOR-RELATED"/>
    <property type="match status" value="1"/>
</dbReference>
<evidence type="ECO:0000313" key="5">
    <source>
        <dbReference type="Proteomes" id="UP001459204"/>
    </source>
</evidence>
<keyword evidence="1 2" id="KW-0238">DNA-binding</keyword>
<feature type="DNA-binding region" description="OmpR/PhoB-type" evidence="2">
    <location>
        <begin position="10"/>
        <end position="108"/>
    </location>
</feature>
<dbReference type="RefSeq" id="WP_341725654.1">
    <property type="nucleotide sequence ID" value="NZ_JBBWWT010000003.1"/>
</dbReference>
<dbReference type="InterPro" id="IPR036388">
    <property type="entry name" value="WH-like_DNA-bd_sf"/>
</dbReference>
<dbReference type="SUPFAM" id="SSF46894">
    <property type="entry name" value="C-terminal effector domain of the bipartite response regulators"/>
    <property type="match status" value="1"/>
</dbReference>
<evidence type="ECO:0000259" key="3">
    <source>
        <dbReference type="PROSITE" id="PS51755"/>
    </source>
</evidence>
<dbReference type="EMBL" id="JBBWWT010000003">
    <property type="protein sequence ID" value="MEL1264474.1"/>
    <property type="molecule type" value="Genomic_DNA"/>
</dbReference>
<dbReference type="PROSITE" id="PS51755">
    <property type="entry name" value="OMPR_PHOB"/>
    <property type="match status" value="1"/>
</dbReference>
<dbReference type="PRINTS" id="PR00364">
    <property type="entry name" value="DISEASERSIST"/>
</dbReference>
<feature type="domain" description="OmpR/PhoB-type" evidence="3">
    <location>
        <begin position="10"/>
        <end position="108"/>
    </location>
</feature>
<dbReference type="InterPro" id="IPR016032">
    <property type="entry name" value="Sig_transdc_resp-reg_C-effctor"/>
</dbReference>
<dbReference type="CDD" id="cd00383">
    <property type="entry name" value="trans_reg_C"/>
    <property type="match status" value="1"/>
</dbReference>
<dbReference type="Pfam" id="PF00486">
    <property type="entry name" value="Trans_reg_C"/>
    <property type="match status" value="1"/>
</dbReference>
<dbReference type="Gene3D" id="1.10.10.10">
    <property type="entry name" value="Winged helix-like DNA-binding domain superfamily/Winged helix DNA-binding domain"/>
    <property type="match status" value="1"/>
</dbReference>
<gene>
    <name evidence="4" type="ORF">AAD027_08845</name>
</gene>
<dbReference type="InterPro" id="IPR001867">
    <property type="entry name" value="OmpR/PhoB-type_DNA-bd"/>
</dbReference>
<comment type="caution">
    <text evidence="4">The sequence shown here is derived from an EMBL/GenBank/DDBJ whole genome shotgun (WGS) entry which is preliminary data.</text>
</comment>
<dbReference type="Gene3D" id="3.40.50.300">
    <property type="entry name" value="P-loop containing nucleotide triphosphate hydrolases"/>
    <property type="match status" value="1"/>
</dbReference>
<protein>
    <submittedName>
        <fullName evidence="4">Winged helix-turn-helix domain-containing protein</fullName>
    </submittedName>
</protein>
<dbReference type="Gene3D" id="1.25.40.10">
    <property type="entry name" value="Tetratricopeptide repeat domain"/>
    <property type="match status" value="1"/>
</dbReference>
<dbReference type="SMART" id="SM00862">
    <property type="entry name" value="Trans_reg_C"/>
    <property type="match status" value="1"/>
</dbReference>
<organism evidence="4 5">
    <name type="scientific">Pseudoxanthomonas putridarboris</name>
    <dbReference type="NCBI Taxonomy" id="752605"/>
    <lineage>
        <taxon>Bacteria</taxon>
        <taxon>Pseudomonadati</taxon>
        <taxon>Pseudomonadota</taxon>
        <taxon>Gammaproteobacteria</taxon>
        <taxon>Lysobacterales</taxon>
        <taxon>Lysobacteraceae</taxon>
        <taxon>Pseudoxanthomonas</taxon>
    </lineage>
</organism>